<accession>A0A4C1XXP7</accession>
<dbReference type="AlphaFoldDB" id="A0A4C1XXP7"/>
<name>A0A4C1XXP7_EUMVA</name>
<dbReference type="EMBL" id="BGZK01001009">
    <property type="protein sequence ID" value="GBP68366.1"/>
    <property type="molecule type" value="Genomic_DNA"/>
</dbReference>
<evidence type="ECO:0000313" key="1">
    <source>
        <dbReference type="EMBL" id="GBP68366.1"/>
    </source>
</evidence>
<dbReference type="OrthoDB" id="7471768at2759"/>
<reference evidence="1 2" key="1">
    <citation type="journal article" date="2019" name="Commun. Biol.">
        <title>The bagworm genome reveals a unique fibroin gene that provides high tensile strength.</title>
        <authorList>
            <person name="Kono N."/>
            <person name="Nakamura H."/>
            <person name="Ohtoshi R."/>
            <person name="Tomita M."/>
            <person name="Numata K."/>
            <person name="Arakawa K."/>
        </authorList>
    </citation>
    <scope>NUCLEOTIDE SEQUENCE [LARGE SCALE GENOMIC DNA]</scope>
</reference>
<comment type="caution">
    <text evidence="1">The sequence shown here is derived from an EMBL/GenBank/DDBJ whole genome shotgun (WGS) entry which is preliminary data.</text>
</comment>
<keyword evidence="2" id="KW-1185">Reference proteome</keyword>
<organism evidence="1 2">
    <name type="scientific">Eumeta variegata</name>
    <name type="common">Bagworm moth</name>
    <name type="synonym">Eumeta japonica</name>
    <dbReference type="NCBI Taxonomy" id="151549"/>
    <lineage>
        <taxon>Eukaryota</taxon>
        <taxon>Metazoa</taxon>
        <taxon>Ecdysozoa</taxon>
        <taxon>Arthropoda</taxon>
        <taxon>Hexapoda</taxon>
        <taxon>Insecta</taxon>
        <taxon>Pterygota</taxon>
        <taxon>Neoptera</taxon>
        <taxon>Endopterygota</taxon>
        <taxon>Lepidoptera</taxon>
        <taxon>Glossata</taxon>
        <taxon>Ditrysia</taxon>
        <taxon>Tineoidea</taxon>
        <taxon>Psychidae</taxon>
        <taxon>Oiketicinae</taxon>
        <taxon>Eumeta</taxon>
    </lineage>
</organism>
<proteinExistence type="predicted"/>
<protein>
    <submittedName>
        <fullName evidence="1">Uncharacterized protein</fullName>
    </submittedName>
</protein>
<dbReference type="Proteomes" id="UP000299102">
    <property type="component" value="Unassembled WGS sequence"/>
</dbReference>
<gene>
    <name evidence="1" type="ORF">EVAR_99042_1</name>
</gene>
<evidence type="ECO:0000313" key="2">
    <source>
        <dbReference type="Proteomes" id="UP000299102"/>
    </source>
</evidence>
<sequence length="158" mass="17156">MCELHKVGTWEIIIVILNIGWVCSDHDAMMKPLRNWSNTHIAPQSARSSLAASFRCAFSLTVLAVVWWCATTLALAPLPADDGECALYLSGPGRTSAYDYTLNLLRGNFFSNVTIGGSARALAARALSLCHRSAPVTAHYVSRRRDRGGCVSRDGSQT</sequence>